<name>H6N6S6_MYCHN</name>
<evidence type="ECO:0000313" key="1">
    <source>
        <dbReference type="EMBL" id="AEW45348.1"/>
    </source>
</evidence>
<dbReference type="AlphaFoldDB" id="H6N6S6"/>
<dbReference type="Proteomes" id="UP000009135">
    <property type="component" value="Chromosome"/>
</dbReference>
<keyword evidence="2" id="KW-1185">Reference proteome</keyword>
<protein>
    <submittedName>
        <fullName evidence="1">Uncharacterized protein</fullName>
    </submittedName>
</protein>
<organism evidence="1 2">
    <name type="scientific">Mycoplasma haemocanis (strain Illinois)</name>
    <dbReference type="NCBI Taxonomy" id="1111676"/>
    <lineage>
        <taxon>Bacteria</taxon>
        <taxon>Bacillati</taxon>
        <taxon>Mycoplasmatota</taxon>
        <taxon>Mollicutes</taxon>
        <taxon>Mycoplasmataceae</taxon>
        <taxon>Mycoplasma</taxon>
    </lineage>
</organism>
<sequence length="217" mass="24076">MNSLLFKGSVVAVSASGITAAGVYFSGVLKTEDKSFKAYLTKIGRTAAAPEDWNKIKELYSKETSDSPIPNIPKSSVSSDVNLITRWCEDKLKQEHSKSEEDLVETWCAKPVNVESRLSYFNLSSLDVSETASSNKDDSTWTSKVSNYGKDTADASLKVKEINDSSGQKVEGSEISSTIEASKLRKWCGWAKDQTYQNKGTDLFKKYKHWCTKPKNS</sequence>
<dbReference type="HOGENOM" id="CLU_098620_2_0_14"/>
<dbReference type="OrthoDB" id="9833953at2"/>
<reference evidence="1 2" key="1">
    <citation type="journal article" date="2012" name="J. Bacteriol.">
        <title>Complete genome sequence of Mycoplasma haemocanis strain Illinois.</title>
        <authorList>
            <person name="do Nascimento N.C."/>
            <person name="Guimaraes A.M."/>
            <person name="Santos A.P."/>
            <person name="Sanmiguel P.J."/>
            <person name="Messick J.B."/>
        </authorList>
    </citation>
    <scope>NUCLEOTIDE SEQUENCE [LARGE SCALE GENOMIC DNA]</scope>
    <source>
        <strain evidence="1 2">Illinois</strain>
    </source>
</reference>
<dbReference type="KEGG" id="mhe:MHC_02420"/>
<gene>
    <name evidence="1" type="ordered locus">MHC_02420</name>
</gene>
<accession>H6N6S6</accession>
<proteinExistence type="predicted"/>
<evidence type="ECO:0000313" key="2">
    <source>
        <dbReference type="Proteomes" id="UP000009135"/>
    </source>
</evidence>
<dbReference type="EMBL" id="CP003199">
    <property type="protein sequence ID" value="AEW45348.1"/>
    <property type="molecule type" value="Genomic_DNA"/>
</dbReference>